<comment type="caution">
    <text evidence="1">The sequence shown here is derived from an EMBL/GenBank/DDBJ whole genome shotgun (WGS) entry which is preliminary data.</text>
</comment>
<evidence type="ECO:0000313" key="2">
    <source>
        <dbReference type="Proteomes" id="UP000629468"/>
    </source>
</evidence>
<dbReference type="EMBL" id="JABXXO010000013">
    <property type="protein sequence ID" value="KAF7761793.1"/>
    <property type="molecule type" value="Genomic_DNA"/>
</dbReference>
<dbReference type="SUPFAM" id="SSF50630">
    <property type="entry name" value="Acid proteases"/>
    <property type="match status" value="1"/>
</dbReference>
<proteinExistence type="predicted"/>
<sequence>MKPVVDVPPLPAKYFREEKKGPSYKQQARIEEGISIEEMLDKFGETEIKLSQKELLAMAPKLREALKDLLSKRRVPTGENNAFKASIEEDTKNEWLYTNVEDLGKAKKVQTVARDKGGELVEVWEVEEPLTQYLTTLPPDKRDRLVFTVETAEIKSAGNMGQLRVIPAVINGVREEEALLDSGSQIVTMSREAASDCKIPWDPSLAINMQSANGSITRTCGLAKNVPFIFGNITVYLQVHVIEEAPYRVLLGRPFDVITESKVVNSSSGQQFITITDPNTKEWASLATYDKGELPKTMETNF</sequence>
<organism evidence="1 2">
    <name type="scientific">Agaricus bisporus var. burnettii</name>
    <dbReference type="NCBI Taxonomy" id="192524"/>
    <lineage>
        <taxon>Eukaryota</taxon>
        <taxon>Fungi</taxon>
        <taxon>Dikarya</taxon>
        <taxon>Basidiomycota</taxon>
        <taxon>Agaricomycotina</taxon>
        <taxon>Agaricomycetes</taxon>
        <taxon>Agaricomycetidae</taxon>
        <taxon>Agaricales</taxon>
        <taxon>Agaricineae</taxon>
        <taxon>Agaricaceae</taxon>
        <taxon>Agaricus</taxon>
    </lineage>
</organism>
<name>A0A8H7C4B2_AGABI</name>
<dbReference type="InterPro" id="IPR021109">
    <property type="entry name" value="Peptidase_aspartic_dom_sf"/>
</dbReference>
<dbReference type="Gene3D" id="2.40.70.10">
    <property type="entry name" value="Acid Proteases"/>
    <property type="match status" value="1"/>
</dbReference>
<dbReference type="AlphaFoldDB" id="A0A8H7C4B2"/>
<gene>
    <name evidence="1" type="ORF">Agabi119p4_9785</name>
</gene>
<evidence type="ECO:0000313" key="1">
    <source>
        <dbReference type="EMBL" id="KAF7761793.1"/>
    </source>
</evidence>
<reference evidence="1 2" key="1">
    <citation type="journal article" name="Sci. Rep.">
        <title>Telomere-to-telomere assembled and centromere annotated genomes of the two main subspecies of the button mushroom Agaricus bisporus reveal especially polymorphic chromosome ends.</title>
        <authorList>
            <person name="Sonnenberg A.S.M."/>
            <person name="Sedaghat-Telgerd N."/>
            <person name="Lavrijssen B."/>
            <person name="Ohm R.A."/>
            <person name="Hendrickx P.M."/>
            <person name="Scholtmeijer K."/>
            <person name="Baars J.J.P."/>
            <person name="van Peer A."/>
        </authorList>
    </citation>
    <scope>NUCLEOTIDE SEQUENCE [LARGE SCALE GENOMIC DNA]</scope>
    <source>
        <strain evidence="1 2">H119_p4</strain>
    </source>
</reference>
<accession>A0A8H7C4B2</accession>
<dbReference type="Pfam" id="PF13650">
    <property type="entry name" value="Asp_protease_2"/>
    <property type="match status" value="1"/>
</dbReference>
<dbReference type="Proteomes" id="UP000629468">
    <property type="component" value="Unassembled WGS sequence"/>
</dbReference>
<dbReference type="CDD" id="cd00303">
    <property type="entry name" value="retropepsin_like"/>
    <property type="match status" value="1"/>
</dbReference>
<evidence type="ECO:0008006" key="3">
    <source>
        <dbReference type="Google" id="ProtNLM"/>
    </source>
</evidence>
<protein>
    <recommendedName>
        <fullName evidence="3">Peptidase A2 domain-containing protein</fullName>
    </recommendedName>
</protein>